<dbReference type="PANTHER" id="PTHR43008:SF8">
    <property type="entry name" value="BENZIL REDUCTASE ((S)-BENZOIN FORMING) IRC24"/>
    <property type="match status" value="1"/>
</dbReference>
<evidence type="ECO:0000256" key="3">
    <source>
        <dbReference type="SAM" id="MobiDB-lite"/>
    </source>
</evidence>
<keyword evidence="2" id="KW-0560">Oxidoreductase</keyword>
<accession>A0A9P5E2M8</accession>
<evidence type="ECO:0000313" key="5">
    <source>
        <dbReference type="Proteomes" id="UP000737391"/>
    </source>
</evidence>
<dbReference type="OrthoDB" id="153074at2759"/>
<comment type="caution">
    <text evidence="4">The sequence shown here is derived from an EMBL/GenBank/DDBJ whole genome shotgun (WGS) entry which is preliminary data.</text>
</comment>
<dbReference type="Proteomes" id="UP000737391">
    <property type="component" value="Unassembled WGS sequence"/>
</dbReference>
<dbReference type="InterPro" id="IPR002347">
    <property type="entry name" value="SDR_fam"/>
</dbReference>
<dbReference type="Pfam" id="PF00106">
    <property type="entry name" value="adh_short"/>
    <property type="match status" value="1"/>
</dbReference>
<dbReference type="GO" id="GO:0016616">
    <property type="term" value="F:oxidoreductase activity, acting on the CH-OH group of donors, NAD or NADP as acceptor"/>
    <property type="evidence" value="ECO:0007669"/>
    <property type="project" value="UniProtKB-ARBA"/>
</dbReference>
<proteinExistence type="inferred from homology"/>
<comment type="similarity">
    <text evidence="1">Belongs to the short-chain dehydrogenases/reductases (SDR) family.</text>
</comment>
<protein>
    <submittedName>
        <fullName evidence="4">Short-chain dehydrogenase reductase</fullName>
    </submittedName>
</protein>
<reference evidence="4" key="1">
    <citation type="submission" date="2020-01" db="EMBL/GenBank/DDBJ databases">
        <title>Identification and distribution of gene clusters putatively required for synthesis of sphingolipid metabolism inhibitors in phylogenetically diverse species of the filamentous fungus Fusarium.</title>
        <authorList>
            <person name="Kim H.-S."/>
            <person name="Busman M."/>
            <person name="Brown D.W."/>
            <person name="Divon H."/>
            <person name="Uhlig S."/>
            <person name="Proctor R.H."/>
        </authorList>
    </citation>
    <scope>NUCLEOTIDE SEQUENCE</scope>
    <source>
        <strain evidence="4">NRRL 31653</strain>
    </source>
</reference>
<evidence type="ECO:0000313" key="4">
    <source>
        <dbReference type="EMBL" id="KAF4474648.1"/>
    </source>
</evidence>
<dbReference type="Gene3D" id="3.40.50.720">
    <property type="entry name" value="NAD(P)-binding Rossmann-like Domain"/>
    <property type="match status" value="2"/>
</dbReference>
<dbReference type="GO" id="GO:0050664">
    <property type="term" value="F:oxidoreductase activity, acting on NAD(P)H, oxygen as acceptor"/>
    <property type="evidence" value="ECO:0007669"/>
    <property type="project" value="TreeGrafter"/>
</dbReference>
<dbReference type="AlphaFoldDB" id="A0A9P5E2M8"/>
<gene>
    <name evidence="4" type="ORF">FAGAP_12784</name>
</gene>
<keyword evidence="5" id="KW-1185">Reference proteome</keyword>
<dbReference type="PANTHER" id="PTHR43008">
    <property type="entry name" value="BENZIL REDUCTASE"/>
    <property type="match status" value="1"/>
</dbReference>
<dbReference type="PRINTS" id="PR00081">
    <property type="entry name" value="GDHRDH"/>
</dbReference>
<name>A0A9P5E2M8_9HYPO</name>
<dbReference type="InterPro" id="IPR036291">
    <property type="entry name" value="NAD(P)-bd_dom_sf"/>
</dbReference>
<organism evidence="4 5">
    <name type="scientific">Fusarium agapanthi</name>
    <dbReference type="NCBI Taxonomy" id="1803897"/>
    <lineage>
        <taxon>Eukaryota</taxon>
        <taxon>Fungi</taxon>
        <taxon>Dikarya</taxon>
        <taxon>Ascomycota</taxon>
        <taxon>Pezizomycotina</taxon>
        <taxon>Sordariomycetes</taxon>
        <taxon>Hypocreomycetidae</taxon>
        <taxon>Hypocreales</taxon>
        <taxon>Nectriaceae</taxon>
        <taxon>Fusarium</taxon>
        <taxon>Fusarium fujikuroi species complex</taxon>
    </lineage>
</organism>
<evidence type="ECO:0000256" key="1">
    <source>
        <dbReference type="ARBA" id="ARBA00006484"/>
    </source>
</evidence>
<sequence length="212" mass="22925">MSAPHIVIVTGAAGGIGYNIVCELLKKHDACVVATDIVEGPLGGLKEEYKDKMRVVLHYAIPRLRETKGTVVAATSGAGLGPLFSGWGFYGMSKAAVAFNIRQLSLEEKDITAIGISPGLCDTKMIQDLRAGKQEGWTAQDIQDYEKFVAQIPMALPSVTATSYASALVHRTPELSGVIVDYDDPRLPIDNPLKYKSKQNPTNYAEFSPQVK</sequence>
<evidence type="ECO:0000256" key="2">
    <source>
        <dbReference type="ARBA" id="ARBA00023002"/>
    </source>
</evidence>
<feature type="region of interest" description="Disordered" evidence="3">
    <location>
        <begin position="192"/>
        <end position="212"/>
    </location>
</feature>
<dbReference type="SUPFAM" id="SSF51735">
    <property type="entry name" value="NAD(P)-binding Rossmann-fold domains"/>
    <property type="match status" value="1"/>
</dbReference>
<dbReference type="EMBL" id="LUFC02001443">
    <property type="protein sequence ID" value="KAF4474648.1"/>
    <property type="molecule type" value="Genomic_DNA"/>
</dbReference>
<feature type="compositionally biased region" description="Polar residues" evidence="3">
    <location>
        <begin position="198"/>
        <end position="212"/>
    </location>
</feature>